<dbReference type="PRINTS" id="PR00118">
    <property type="entry name" value="BLACTAMASEA"/>
</dbReference>
<evidence type="ECO:0000256" key="3">
    <source>
        <dbReference type="ARBA" id="ARBA00012865"/>
    </source>
</evidence>
<evidence type="ECO:0000256" key="1">
    <source>
        <dbReference type="ARBA" id="ARBA00001526"/>
    </source>
</evidence>
<dbReference type="NCBIfam" id="NF033103">
    <property type="entry name" value="bla_class_A"/>
    <property type="match status" value="1"/>
</dbReference>
<dbReference type="InterPro" id="IPR000871">
    <property type="entry name" value="Beta-lactam_class-A"/>
</dbReference>
<sequence length="329" mass="35133">MTPMKPAACLAAIAACLLAAMPSTSAQPKKTPAKEKQEEEAPRLPSLLPPPPRYLVPQSVMASVRNPKDIEQETGGRLGVALVDKEGALILGFNRDDRFAMCSTFKAPLAAAVLMGADAGKFGLEGQIPFTKNDILDYAPVVKQNRKRGRMSMAELAEAAVEVSDNSAANLLLPMLGGPQGLTAFFRAYGDKVTRLDRNEPTLNENAEGDPRDTTTPAAMAGLMARLLFRDMKPESAERLRGWLNANTTGDKRIKAGLPEGWTSGSKTGTCGNAYNDVALVKSPKGDEYILAVYLDRPTVDQKASEAAIAEAARAALDFVSKAQRSGLD</sequence>
<dbReference type="AlphaFoldDB" id="T0IN24"/>
<dbReference type="InterPro" id="IPR012338">
    <property type="entry name" value="Beta-lactam/transpept-like"/>
</dbReference>
<dbReference type="EC" id="3.5.2.6" evidence="3 6"/>
<evidence type="ECO:0000256" key="5">
    <source>
        <dbReference type="ARBA" id="ARBA00023251"/>
    </source>
</evidence>
<gene>
    <name evidence="10" type="ORF">M529_20895</name>
</gene>
<evidence type="ECO:0000313" key="11">
    <source>
        <dbReference type="Proteomes" id="UP000015523"/>
    </source>
</evidence>
<comment type="catalytic activity">
    <reaction evidence="1 6">
        <text>a beta-lactam + H2O = a substituted beta-amino acid</text>
        <dbReference type="Rhea" id="RHEA:20401"/>
        <dbReference type="ChEBI" id="CHEBI:15377"/>
        <dbReference type="ChEBI" id="CHEBI:35627"/>
        <dbReference type="ChEBI" id="CHEBI:140347"/>
        <dbReference type="EC" id="3.5.2.6"/>
    </reaction>
</comment>
<dbReference type="InterPro" id="IPR023650">
    <property type="entry name" value="Beta-lactam_class-A_AS"/>
</dbReference>
<dbReference type="Proteomes" id="UP000015523">
    <property type="component" value="Unassembled WGS sequence"/>
</dbReference>
<comment type="caution">
    <text evidence="10">The sequence shown here is derived from an EMBL/GenBank/DDBJ whole genome shotgun (WGS) entry which is preliminary data.</text>
</comment>
<dbReference type="Pfam" id="PF13354">
    <property type="entry name" value="Beta-lactamase2"/>
    <property type="match status" value="1"/>
</dbReference>
<dbReference type="PANTHER" id="PTHR35333">
    <property type="entry name" value="BETA-LACTAMASE"/>
    <property type="match status" value="1"/>
</dbReference>
<feature type="chain" id="PRO_5004564517" description="Beta-lactamase" evidence="8">
    <location>
        <begin position="27"/>
        <end position="329"/>
    </location>
</feature>
<protein>
    <recommendedName>
        <fullName evidence="3 6">Beta-lactamase</fullName>
        <ecNumber evidence="3 6">3.5.2.6</ecNumber>
    </recommendedName>
</protein>
<dbReference type="PATRIC" id="fig|1346791.3.peg.4042"/>
<evidence type="ECO:0000313" key="10">
    <source>
        <dbReference type="EMBL" id="EQB30205.1"/>
    </source>
</evidence>
<name>T0IN24_9SPHN</name>
<dbReference type="SUPFAM" id="SSF56601">
    <property type="entry name" value="beta-lactamase/transpeptidase-like"/>
    <property type="match status" value="1"/>
</dbReference>
<feature type="compositionally biased region" description="Basic and acidic residues" evidence="7">
    <location>
        <begin position="32"/>
        <end position="42"/>
    </location>
</feature>
<accession>T0IN24</accession>
<dbReference type="NCBIfam" id="NF000512">
    <property type="entry name" value="blaSGM"/>
    <property type="match status" value="1"/>
</dbReference>
<feature type="region of interest" description="Disordered" evidence="7">
    <location>
        <begin position="197"/>
        <end position="216"/>
    </location>
</feature>
<proteinExistence type="inferred from homology"/>
<evidence type="ECO:0000259" key="9">
    <source>
        <dbReference type="Pfam" id="PF13354"/>
    </source>
</evidence>
<dbReference type="PROSITE" id="PS00146">
    <property type="entry name" value="BETA_LACTAMASE_A"/>
    <property type="match status" value="1"/>
</dbReference>
<keyword evidence="11" id="KW-1185">Reference proteome</keyword>
<dbReference type="GO" id="GO:0008800">
    <property type="term" value="F:beta-lactamase activity"/>
    <property type="evidence" value="ECO:0007669"/>
    <property type="project" value="UniProtKB-UniRule"/>
</dbReference>
<evidence type="ECO:0000256" key="4">
    <source>
        <dbReference type="ARBA" id="ARBA00022801"/>
    </source>
</evidence>
<evidence type="ECO:0000256" key="6">
    <source>
        <dbReference type="RuleBase" id="RU361140"/>
    </source>
</evidence>
<dbReference type="PANTHER" id="PTHR35333:SF3">
    <property type="entry name" value="BETA-LACTAMASE-TYPE TRANSPEPTIDASE FOLD CONTAINING PROTEIN"/>
    <property type="match status" value="1"/>
</dbReference>
<keyword evidence="8" id="KW-0732">Signal</keyword>
<organism evidence="10 11">
    <name type="scientific">Sphingobium ummariense RL-3</name>
    <dbReference type="NCBI Taxonomy" id="1346791"/>
    <lineage>
        <taxon>Bacteria</taxon>
        <taxon>Pseudomonadati</taxon>
        <taxon>Pseudomonadota</taxon>
        <taxon>Alphaproteobacteria</taxon>
        <taxon>Sphingomonadales</taxon>
        <taxon>Sphingomonadaceae</taxon>
        <taxon>Sphingobium</taxon>
    </lineage>
</organism>
<reference evidence="10 11" key="1">
    <citation type="journal article" date="2013" name="Genome Announc.">
        <title>Draft Genome Sequence of Sphingobium ummariense Strain RL-3, a Hexachlorocyclohexane-Degrading Bacterium.</title>
        <authorList>
            <person name="Kohli P."/>
            <person name="Dua A."/>
            <person name="Sangwan N."/>
            <person name="Oldach P."/>
            <person name="Khurana J.P."/>
            <person name="Lal R."/>
        </authorList>
    </citation>
    <scope>NUCLEOTIDE SEQUENCE [LARGE SCALE GENOMIC DNA]</scope>
    <source>
        <strain evidence="10 11">RL-3</strain>
    </source>
</reference>
<keyword evidence="5 6" id="KW-0046">Antibiotic resistance</keyword>
<comment type="similarity">
    <text evidence="2 6">Belongs to the class-A beta-lactamase family.</text>
</comment>
<dbReference type="InterPro" id="IPR045155">
    <property type="entry name" value="Beta-lactam_cat"/>
</dbReference>
<dbReference type="STRING" id="1346791.M529_20895"/>
<dbReference type="GO" id="GO:0030655">
    <property type="term" value="P:beta-lactam antibiotic catabolic process"/>
    <property type="evidence" value="ECO:0007669"/>
    <property type="project" value="InterPro"/>
</dbReference>
<evidence type="ECO:0000256" key="7">
    <source>
        <dbReference type="SAM" id="MobiDB-lite"/>
    </source>
</evidence>
<dbReference type="Gene3D" id="3.40.710.10">
    <property type="entry name" value="DD-peptidase/beta-lactamase superfamily"/>
    <property type="match status" value="1"/>
</dbReference>
<keyword evidence="4 6" id="KW-0378">Hydrolase</keyword>
<evidence type="ECO:0000256" key="8">
    <source>
        <dbReference type="SAM" id="SignalP"/>
    </source>
</evidence>
<feature type="region of interest" description="Disordered" evidence="7">
    <location>
        <begin position="24"/>
        <end position="52"/>
    </location>
</feature>
<feature type="domain" description="Beta-lactamase class A catalytic" evidence="9">
    <location>
        <begin position="88"/>
        <end position="294"/>
    </location>
</feature>
<dbReference type="eggNOG" id="COG2367">
    <property type="taxonomic scope" value="Bacteria"/>
</dbReference>
<dbReference type="PROSITE" id="PS51257">
    <property type="entry name" value="PROKAR_LIPOPROTEIN"/>
    <property type="match status" value="1"/>
</dbReference>
<dbReference type="EMBL" id="AUWY01000124">
    <property type="protein sequence ID" value="EQB30205.1"/>
    <property type="molecule type" value="Genomic_DNA"/>
</dbReference>
<dbReference type="GO" id="GO:0046677">
    <property type="term" value="P:response to antibiotic"/>
    <property type="evidence" value="ECO:0007669"/>
    <property type="project" value="UniProtKB-UniRule"/>
</dbReference>
<evidence type="ECO:0000256" key="2">
    <source>
        <dbReference type="ARBA" id="ARBA00009009"/>
    </source>
</evidence>
<feature type="signal peptide" evidence="8">
    <location>
        <begin position="1"/>
        <end position="26"/>
    </location>
</feature>